<gene>
    <name evidence="2" type="ORF">QM012_003737</name>
</gene>
<feature type="region of interest" description="Disordered" evidence="1">
    <location>
        <begin position="1"/>
        <end position="52"/>
    </location>
</feature>
<accession>A0ABR0T926</accession>
<name>A0ABR0T926_AURPU</name>
<evidence type="ECO:0000256" key="1">
    <source>
        <dbReference type="SAM" id="MobiDB-lite"/>
    </source>
</evidence>
<evidence type="ECO:0000313" key="2">
    <source>
        <dbReference type="EMBL" id="KAK6000491.1"/>
    </source>
</evidence>
<dbReference type="Proteomes" id="UP001341245">
    <property type="component" value="Unassembled WGS sequence"/>
</dbReference>
<feature type="compositionally biased region" description="Polar residues" evidence="1">
    <location>
        <begin position="22"/>
        <end position="34"/>
    </location>
</feature>
<sequence length="81" mass="8206">MSSTANTPDGCAATAVAGNHHTAGTVSLDDTSGINGYGKSFHSGADSEFHYPGIGPSGDFRCDFEGNRQAAVGDTLTAEEP</sequence>
<keyword evidence="3" id="KW-1185">Reference proteome</keyword>
<protein>
    <submittedName>
        <fullName evidence="2">Uncharacterized protein</fullName>
    </submittedName>
</protein>
<proteinExistence type="predicted"/>
<comment type="caution">
    <text evidence="2">The sequence shown here is derived from an EMBL/GenBank/DDBJ whole genome shotgun (WGS) entry which is preliminary data.</text>
</comment>
<dbReference type="EMBL" id="JASGXD010000017">
    <property type="protein sequence ID" value="KAK6000491.1"/>
    <property type="molecule type" value="Genomic_DNA"/>
</dbReference>
<organism evidence="2 3">
    <name type="scientific">Aureobasidium pullulans</name>
    <name type="common">Black yeast</name>
    <name type="synonym">Pullularia pullulans</name>
    <dbReference type="NCBI Taxonomy" id="5580"/>
    <lineage>
        <taxon>Eukaryota</taxon>
        <taxon>Fungi</taxon>
        <taxon>Dikarya</taxon>
        <taxon>Ascomycota</taxon>
        <taxon>Pezizomycotina</taxon>
        <taxon>Dothideomycetes</taxon>
        <taxon>Dothideomycetidae</taxon>
        <taxon>Dothideales</taxon>
        <taxon>Saccotheciaceae</taxon>
        <taxon>Aureobasidium</taxon>
    </lineage>
</organism>
<evidence type="ECO:0000313" key="3">
    <source>
        <dbReference type="Proteomes" id="UP001341245"/>
    </source>
</evidence>
<reference evidence="2 3" key="1">
    <citation type="submission" date="2023-11" db="EMBL/GenBank/DDBJ databases">
        <title>Draft genome sequence and annotation of the polyextremotolerant black yeast-like fungus Aureobasidium pullulans NRRL 62042.</title>
        <authorList>
            <person name="Dielentheis-Frenken M.R.E."/>
            <person name="Wibberg D."/>
            <person name="Blank L.M."/>
            <person name="Tiso T."/>
        </authorList>
    </citation>
    <scope>NUCLEOTIDE SEQUENCE [LARGE SCALE GENOMIC DNA]</scope>
    <source>
        <strain evidence="2 3">NRRL 62042</strain>
    </source>
</reference>